<organism evidence="2 3">
    <name type="scientific">Methylobacterium haplocladii</name>
    <dbReference type="NCBI Taxonomy" id="1176176"/>
    <lineage>
        <taxon>Bacteria</taxon>
        <taxon>Pseudomonadati</taxon>
        <taxon>Pseudomonadota</taxon>
        <taxon>Alphaproteobacteria</taxon>
        <taxon>Hyphomicrobiales</taxon>
        <taxon>Methylobacteriaceae</taxon>
        <taxon>Methylobacterium</taxon>
    </lineage>
</organism>
<dbReference type="CDD" id="cd06529">
    <property type="entry name" value="S24_LexA-like"/>
    <property type="match status" value="1"/>
</dbReference>
<dbReference type="InterPro" id="IPR010982">
    <property type="entry name" value="Lambda_DNA-bd_dom_sf"/>
</dbReference>
<dbReference type="Proteomes" id="UP000321258">
    <property type="component" value="Unassembled WGS sequence"/>
</dbReference>
<gene>
    <name evidence="2" type="ORF">MHA02_29530</name>
</gene>
<dbReference type="InterPro" id="IPR001387">
    <property type="entry name" value="Cro/C1-type_HTH"/>
</dbReference>
<dbReference type="InterPro" id="IPR039418">
    <property type="entry name" value="LexA-like"/>
</dbReference>
<dbReference type="PROSITE" id="PS50943">
    <property type="entry name" value="HTH_CROC1"/>
    <property type="match status" value="1"/>
</dbReference>
<dbReference type="SUPFAM" id="SSF47413">
    <property type="entry name" value="lambda repressor-like DNA-binding domains"/>
    <property type="match status" value="1"/>
</dbReference>
<feature type="domain" description="HTH cro/C1-type" evidence="1">
    <location>
        <begin position="8"/>
        <end position="63"/>
    </location>
</feature>
<dbReference type="SUPFAM" id="SSF51306">
    <property type="entry name" value="LexA/Signal peptidase"/>
    <property type="match status" value="1"/>
</dbReference>
<evidence type="ECO:0000259" key="1">
    <source>
        <dbReference type="PROSITE" id="PS50943"/>
    </source>
</evidence>
<dbReference type="Pfam" id="PF00717">
    <property type="entry name" value="Peptidase_S24"/>
    <property type="match status" value="1"/>
</dbReference>
<dbReference type="InterPro" id="IPR036286">
    <property type="entry name" value="LexA/Signal_pep-like_sf"/>
</dbReference>
<dbReference type="CDD" id="cd00093">
    <property type="entry name" value="HTH_XRE"/>
    <property type="match status" value="1"/>
</dbReference>
<sequence length="201" mass="22392">MDTPAERLQFLRKRAGFETASDAARAYGWTKSTYLGHENGDRNPSRESAKRYAKAYKERWEWIIDGEQKSPGGDADTVPILGDVGAGGKVYFSGAPEGGYDRAPRPPGGSATTVAARVRGDSMPGIAEDQWLIYYDSRVASVPDEFLGELCVVWLSDDRVYVKKVYRGRDPGTFDLISSGYEPLRNEDVEWCAKVTWIKPR</sequence>
<dbReference type="OrthoDB" id="7363968at2"/>
<proteinExistence type="predicted"/>
<evidence type="ECO:0000313" key="3">
    <source>
        <dbReference type="Proteomes" id="UP000321258"/>
    </source>
</evidence>
<dbReference type="EMBL" id="BJZT01000032">
    <property type="protein sequence ID" value="GEP00566.1"/>
    <property type="molecule type" value="Genomic_DNA"/>
</dbReference>
<protein>
    <recommendedName>
        <fullName evidence="1">HTH cro/C1-type domain-containing protein</fullName>
    </recommendedName>
</protein>
<name>A0A512ISB2_9HYPH</name>
<comment type="caution">
    <text evidence="2">The sequence shown here is derived from an EMBL/GenBank/DDBJ whole genome shotgun (WGS) entry which is preliminary data.</text>
</comment>
<evidence type="ECO:0000313" key="2">
    <source>
        <dbReference type="EMBL" id="GEP00566.1"/>
    </source>
</evidence>
<keyword evidence="3" id="KW-1185">Reference proteome</keyword>
<accession>A0A512ISB2</accession>
<dbReference type="RefSeq" id="WP_147079964.1">
    <property type="nucleotide sequence ID" value="NZ_BJZT01000032.1"/>
</dbReference>
<dbReference type="Gene3D" id="1.10.260.40">
    <property type="entry name" value="lambda repressor-like DNA-binding domains"/>
    <property type="match status" value="1"/>
</dbReference>
<dbReference type="Gene3D" id="2.10.109.10">
    <property type="entry name" value="Umud Fragment, subunit A"/>
    <property type="match status" value="1"/>
</dbReference>
<reference evidence="2 3" key="1">
    <citation type="submission" date="2019-07" db="EMBL/GenBank/DDBJ databases">
        <title>Whole genome shotgun sequence of Methylobacterium haplocladii NBRC 107714.</title>
        <authorList>
            <person name="Hosoyama A."/>
            <person name="Uohara A."/>
            <person name="Ohji S."/>
            <person name="Ichikawa N."/>
        </authorList>
    </citation>
    <scope>NUCLEOTIDE SEQUENCE [LARGE SCALE GENOMIC DNA]</scope>
    <source>
        <strain evidence="2 3">NBRC 107714</strain>
    </source>
</reference>
<dbReference type="InterPro" id="IPR015927">
    <property type="entry name" value="Peptidase_S24_S26A/B/C"/>
</dbReference>
<dbReference type="SMART" id="SM00530">
    <property type="entry name" value="HTH_XRE"/>
    <property type="match status" value="1"/>
</dbReference>
<dbReference type="GO" id="GO:0003677">
    <property type="term" value="F:DNA binding"/>
    <property type="evidence" value="ECO:0007669"/>
    <property type="project" value="InterPro"/>
</dbReference>
<dbReference type="AlphaFoldDB" id="A0A512ISB2"/>